<dbReference type="Gene3D" id="2.100.10.30">
    <property type="entry name" value="Jacalin-like lectin domain"/>
    <property type="match status" value="1"/>
</dbReference>
<name>A0ABM1KNG4_GEKJA</name>
<feature type="chain" id="PRO_5047513094" evidence="3">
    <location>
        <begin position="19"/>
        <end position="169"/>
    </location>
</feature>
<dbReference type="GeneID" id="107117617"/>
<dbReference type="InterPro" id="IPR036404">
    <property type="entry name" value="Jacalin-like_lectin_dom_sf"/>
</dbReference>
<evidence type="ECO:0000313" key="5">
    <source>
        <dbReference type="Proteomes" id="UP000694871"/>
    </source>
</evidence>
<dbReference type="SMART" id="SM00915">
    <property type="entry name" value="Jacalin"/>
    <property type="match status" value="1"/>
</dbReference>
<dbReference type="Proteomes" id="UP000694871">
    <property type="component" value="Unplaced"/>
</dbReference>
<dbReference type="SUPFAM" id="SSF51101">
    <property type="entry name" value="Mannose-binding lectins"/>
    <property type="match status" value="1"/>
</dbReference>
<evidence type="ECO:0000256" key="2">
    <source>
        <dbReference type="ARBA" id="ARBA00022734"/>
    </source>
</evidence>
<evidence type="ECO:0000256" key="1">
    <source>
        <dbReference type="ARBA" id="ARBA00022729"/>
    </source>
</evidence>
<keyword evidence="1 3" id="KW-0732">Signal</keyword>
<dbReference type="PROSITE" id="PS51752">
    <property type="entry name" value="JACALIN_LECTIN"/>
    <property type="match status" value="1"/>
</dbReference>
<dbReference type="PANTHER" id="PTHR33589">
    <property type="entry name" value="OS11G0524900 PROTEIN"/>
    <property type="match status" value="1"/>
</dbReference>
<proteinExistence type="predicted"/>
<sequence>MFRFAILMLLCCAISISAGLIKKRSASHSGEYGGNGGKRFSHAANQLDGPITVLKIRTNRLYITGLQVRYGKVWSDYVGGQSGDLHTIALEPGESIVQVSGRSVKYLRKLEFLTNLGRRFSFGADAGTSFTALPVFPRAVLSYLSGRSGNVIDAISFHWNVKCTLESGH</sequence>
<organism evidence="5 6">
    <name type="scientific">Gekko japonicus</name>
    <name type="common">Schlegel's Japanese gecko</name>
    <dbReference type="NCBI Taxonomy" id="146911"/>
    <lineage>
        <taxon>Eukaryota</taxon>
        <taxon>Metazoa</taxon>
        <taxon>Chordata</taxon>
        <taxon>Craniata</taxon>
        <taxon>Vertebrata</taxon>
        <taxon>Euteleostomi</taxon>
        <taxon>Lepidosauria</taxon>
        <taxon>Squamata</taxon>
        <taxon>Bifurcata</taxon>
        <taxon>Gekkota</taxon>
        <taxon>Gekkonidae</taxon>
        <taxon>Gekkoninae</taxon>
        <taxon>Gekko</taxon>
    </lineage>
</organism>
<feature type="signal peptide" evidence="3">
    <location>
        <begin position="1"/>
        <end position="18"/>
    </location>
</feature>
<dbReference type="PANTHER" id="PTHR33589:SF4">
    <property type="entry name" value="ZYMOGEN GRANULE MEMBRANE PROTEIN 16"/>
    <property type="match status" value="1"/>
</dbReference>
<evidence type="ECO:0000259" key="4">
    <source>
        <dbReference type="PROSITE" id="PS51752"/>
    </source>
</evidence>
<gene>
    <name evidence="6" type="primary">LOC107117617</name>
</gene>
<protein>
    <submittedName>
        <fullName evidence="6">Zymogen granule membrane protein 16-like</fullName>
    </submittedName>
</protein>
<reference evidence="6" key="1">
    <citation type="submission" date="2025-08" db="UniProtKB">
        <authorList>
            <consortium name="RefSeq"/>
        </authorList>
    </citation>
    <scope>IDENTIFICATION</scope>
</reference>
<evidence type="ECO:0000313" key="6">
    <source>
        <dbReference type="RefSeq" id="XP_015275251.1"/>
    </source>
</evidence>
<keyword evidence="2" id="KW-0430">Lectin</keyword>
<dbReference type="InterPro" id="IPR052321">
    <property type="entry name" value="PolyBind_ProtTraffic"/>
</dbReference>
<dbReference type="Pfam" id="PF01419">
    <property type="entry name" value="Jacalin"/>
    <property type="match status" value="1"/>
</dbReference>
<dbReference type="RefSeq" id="XP_015275251.1">
    <property type="nucleotide sequence ID" value="XM_015419765.1"/>
</dbReference>
<keyword evidence="5" id="KW-1185">Reference proteome</keyword>
<accession>A0ABM1KNG4</accession>
<dbReference type="InterPro" id="IPR001229">
    <property type="entry name" value="Jacalin-like_lectin_dom"/>
</dbReference>
<evidence type="ECO:0000256" key="3">
    <source>
        <dbReference type="SAM" id="SignalP"/>
    </source>
</evidence>
<feature type="domain" description="Jacalin-type lectin" evidence="4">
    <location>
        <begin position="26"/>
        <end position="161"/>
    </location>
</feature>